<dbReference type="STRING" id="415426.Hbut_1374"/>
<dbReference type="HOGENOM" id="CLU_935739_0_0_2"/>
<evidence type="ECO:0000313" key="4">
    <source>
        <dbReference type="Proteomes" id="UP000002593"/>
    </source>
</evidence>
<feature type="transmembrane region" description="Helical" evidence="2">
    <location>
        <begin position="6"/>
        <end position="23"/>
    </location>
</feature>
<dbReference type="EMBL" id="CP000493">
    <property type="protein sequence ID" value="ABM81199.1"/>
    <property type="molecule type" value="Genomic_DNA"/>
</dbReference>
<dbReference type="RefSeq" id="WP_011822517.1">
    <property type="nucleotide sequence ID" value="NC_008818.1"/>
</dbReference>
<keyword evidence="2" id="KW-1133">Transmembrane helix</keyword>
<feature type="transmembrane region" description="Helical" evidence="2">
    <location>
        <begin position="167"/>
        <end position="186"/>
    </location>
</feature>
<feature type="transmembrane region" description="Helical" evidence="2">
    <location>
        <begin position="30"/>
        <end position="50"/>
    </location>
</feature>
<feature type="transmembrane region" description="Helical" evidence="2">
    <location>
        <begin position="235"/>
        <end position="259"/>
    </location>
</feature>
<dbReference type="AlphaFoldDB" id="A2BMI8"/>
<feature type="transmembrane region" description="Helical" evidence="2">
    <location>
        <begin position="287"/>
        <end position="308"/>
    </location>
</feature>
<dbReference type="PANTHER" id="PTHR36838">
    <property type="entry name" value="AUXIN EFFLUX CARRIER FAMILY PROTEIN"/>
    <property type="match status" value="1"/>
</dbReference>
<keyword evidence="4" id="KW-1185">Reference proteome</keyword>
<protein>
    <submittedName>
        <fullName evidence="3">Uncharacterized protein</fullName>
    </submittedName>
</protein>
<feature type="transmembrane region" description="Helical" evidence="2">
    <location>
        <begin position="62"/>
        <end position="87"/>
    </location>
</feature>
<feature type="transmembrane region" description="Helical" evidence="2">
    <location>
        <begin position="99"/>
        <end position="122"/>
    </location>
</feature>
<keyword evidence="1" id="KW-0813">Transport</keyword>
<keyword evidence="2" id="KW-0812">Transmembrane</keyword>
<reference evidence="3 4" key="1">
    <citation type="journal article" date="2007" name="Archaea">
        <title>The genome of Hyperthermus butylicus: a sulfur-reducing, peptide fermenting, neutrophilic Crenarchaeote growing up to 108 degrees C.</title>
        <authorList>
            <person name="Brugger K."/>
            <person name="Chen L."/>
            <person name="Stark M."/>
            <person name="Zibat A."/>
            <person name="Redder P."/>
            <person name="Ruepp A."/>
            <person name="Awayez M."/>
            <person name="She Q."/>
            <person name="Garrett R.A."/>
            <person name="Klenk H.P."/>
        </authorList>
    </citation>
    <scope>NUCLEOTIDE SEQUENCE [LARGE SCALE GENOMIC DNA]</scope>
    <source>
        <strain evidence="4">DSM 5456 / JCM 9403 / PLM1-5</strain>
    </source>
</reference>
<dbReference type="KEGG" id="hbu:Hbut_1374"/>
<accession>A2BMI8</accession>
<dbReference type="GeneID" id="4781926"/>
<dbReference type="PANTHER" id="PTHR36838:SF3">
    <property type="entry name" value="TRANSPORTER AUXIN EFFLUX CARRIER EC FAMILY"/>
    <property type="match status" value="1"/>
</dbReference>
<proteinExistence type="predicted"/>
<evidence type="ECO:0000256" key="1">
    <source>
        <dbReference type="ARBA" id="ARBA00022448"/>
    </source>
</evidence>
<sequence length="311" mass="33114">MEAAVIARVIIAVALTVVGLAVGRGSLARAVYRAVTLLLLYFSMPILTWYTVGIALPRFLKLIDVMVVGFAYIVVALVAVTLLTSFAGKRLGWNCRVKAAVTLASVFQNAFFLPLPVVLLLGGTVEPIVAYGIAFSTMTGFAVPFIASRCSPSRGPRGLWEPLRGLLTYPPFYGLLAGIATIPLSWQLYASAGSVIAVLKSVASEATLLSFYLVGASIALTWPPRIDSAVVFTALWRLLISPIVHLGLAALLGLGSWLLKCVLIESIMPPATMNLVFSEYYRLETSVVASSIAFITLLSLALVGLLAISPP</sequence>
<name>A2BMI8_HYPBU</name>
<dbReference type="OrthoDB" id="147743at2157"/>
<evidence type="ECO:0000313" key="3">
    <source>
        <dbReference type="EMBL" id="ABM81199.1"/>
    </source>
</evidence>
<feature type="transmembrane region" description="Helical" evidence="2">
    <location>
        <begin position="206"/>
        <end position="223"/>
    </location>
</feature>
<dbReference type="Proteomes" id="UP000002593">
    <property type="component" value="Chromosome"/>
</dbReference>
<organism evidence="3 4">
    <name type="scientific">Hyperthermus butylicus (strain DSM 5456 / JCM 9403 / PLM1-5)</name>
    <dbReference type="NCBI Taxonomy" id="415426"/>
    <lineage>
        <taxon>Archaea</taxon>
        <taxon>Thermoproteota</taxon>
        <taxon>Thermoprotei</taxon>
        <taxon>Desulfurococcales</taxon>
        <taxon>Pyrodictiaceae</taxon>
        <taxon>Hyperthermus</taxon>
    </lineage>
</organism>
<dbReference type="EnsemblBacteria" id="ABM81199">
    <property type="protein sequence ID" value="ABM81199"/>
    <property type="gene ID" value="Hbut_1374"/>
</dbReference>
<evidence type="ECO:0000256" key="2">
    <source>
        <dbReference type="SAM" id="Phobius"/>
    </source>
</evidence>
<gene>
    <name evidence="3" type="ordered locus">Hbut_1374</name>
</gene>
<keyword evidence="2" id="KW-0472">Membrane</keyword>
<dbReference type="eggNOG" id="arCOG04756">
    <property type="taxonomic scope" value="Archaea"/>
</dbReference>